<feature type="region of interest" description="Disordered" evidence="1">
    <location>
        <begin position="75"/>
        <end position="141"/>
    </location>
</feature>
<feature type="compositionally biased region" description="Pro residues" evidence="1">
    <location>
        <begin position="105"/>
        <end position="119"/>
    </location>
</feature>
<feature type="transmembrane region" description="Helical" evidence="2">
    <location>
        <begin position="47"/>
        <end position="69"/>
    </location>
</feature>
<accession>A0A7H8T7T1</accession>
<feature type="compositionally biased region" description="Low complexity" evidence="1">
    <location>
        <begin position="120"/>
        <end position="141"/>
    </location>
</feature>
<organism evidence="3 4">
    <name type="scientific">Streptomyces chartreusis</name>
    <dbReference type="NCBI Taxonomy" id="1969"/>
    <lineage>
        <taxon>Bacteria</taxon>
        <taxon>Bacillati</taxon>
        <taxon>Actinomycetota</taxon>
        <taxon>Actinomycetes</taxon>
        <taxon>Kitasatosporales</taxon>
        <taxon>Streptomycetaceae</taxon>
        <taxon>Streptomyces</taxon>
    </lineage>
</organism>
<feature type="compositionally biased region" description="Gly residues" evidence="1">
    <location>
        <begin position="84"/>
        <end position="102"/>
    </location>
</feature>
<protein>
    <submittedName>
        <fullName evidence="3">Uncharacterized protein</fullName>
    </submittedName>
</protein>
<evidence type="ECO:0000256" key="2">
    <source>
        <dbReference type="SAM" id="Phobius"/>
    </source>
</evidence>
<keyword evidence="4" id="KW-1185">Reference proteome</keyword>
<gene>
    <name evidence="3" type="ORF">HUT05_20515</name>
</gene>
<evidence type="ECO:0000313" key="4">
    <source>
        <dbReference type="Proteomes" id="UP000509418"/>
    </source>
</evidence>
<feature type="compositionally biased region" description="Basic and acidic residues" evidence="1">
    <location>
        <begin position="1"/>
        <end position="15"/>
    </location>
</feature>
<sequence length="141" mass="13877">MHSEPAIENRAAERRARGRRRKRGNGSAEGPVFVDNSGRRSKLLRRLGLLLGVACLGYAVVLGMAFMGVGTSLSPSQLLPFANGQGGPGGTGPGTVPQGGRGNPVAPPSGTPTAPPSGAPAPSADAPASAAPSASADASAN</sequence>
<keyword evidence="2" id="KW-1133">Transmembrane helix</keyword>
<keyword evidence="2" id="KW-0812">Transmembrane</keyword>
<proteinExistence type="predicted"/>
<evidence type="ECO:0000313" key="3">
    <source>
        <dbReference type="EMBL" id="QKZ19541.1"/>
    </source>
</evidence>
<evidence type="ECO:0000256" key="1">
    <source>
        <dbReference type="SAM" id="MobiDB-lite"/>
    </source>
</evidence>
<dbReference type="EMBL" id="CP056041">
    <property type="protein sequence ID" value="QKZ19541.1"/>
    <property type="molecule type" value="Genomic_DNA"/>
</dbReference>
<dbReference type="Proteomes" id="UP000509418">
    <property type="component" value="Chromosome"/>
</dbReference>
<dbReference type="AlphaFoldDB" id="A0A7H8T7T1"/>
<feature type="region of interest" description="Disordered" evidence="1">
    <location>
        <begin position="1"/>
        <end position="35"/>
    </location>
</feature>
<name>A0A7H8T7T1_STRCX</name>
<keyword evidence="2" id="KW-0472">Membrane</keyword>
<reference evidence="3 4" key="1">
    <citation type="submission" date="2020-06" db="EMBL/GenBank/DDBJ databases">
        <title>Genome mining for natural products.</title>
        <authorList>
            <person name="Zhang B."/>
            <person name="Shi J."/>
            <person name="Ge H."/>
        </authorList>
    </citation>
    <scope>NUCLEOTIDE SEQUENCE [LARGE SCALE GENOMIC DNA]</scope>
    <source>
        <strain evidence="3 4">NA02069</strain>
    </source>
</reference>